<comment type="caution">
    <text evidence="1">The sequence shown here is derived from an EMBL/GenBank/DDBJ whole genome shotgun (WGS) entry which is preliminary data.</text>
</comment>
<dbReference type="Proteomes" id="UP000027361">
    <property type="component" value="Unassembled WGS sequence"/>
</dbReference>
<reference evidence="1 2" key="1">
    <citation type="submission" date="2014-05" db="EMBL/GenBank/DDBJ databases">
        <title>Draft genome sequence of a rare smut relative, Tilletiaria anomala UBC 951.</title>
        <authorList>
            <consortium name="DOE Joint Genome Institute"/>
            <person name="Toome M."/>
            <person name="Kuo A."/>
            <person name="Henrissat B."/>
            <person name="Lipzen A."/>
            <person name="Tritt A."/>
            <person name="Yoshinaga Y."/>
            <person name="Zane M."/>
            <person name="Barry K."/>
            <person name="Grigoriev I.V."/>
            <person name="Spatafora J.W."/>
            <person name="Aimea M.C."/>
        </authorList>
    </citation>
    <scope>NUCLEOTIDE SEQUENCE [LARGE SCALE GENOMIC DNA]</scope>
    <source>
        <strain evidence="1 2">UBC 951</strain>
    </source>
</reference>
<accession>A0A066V0H6</accession>
<proteinExistence type="predicted"/>
<dbReference type="RefSeq" id="XP_013239726.1">
    <property type="nucleotide sequence ID" value="XM_013384272.1"/>
</dbReference>
<dbReference type="InParanoid" id="A0A066V0H6"/>
<keyword evidence="2" id="KW-1185">Reference proteome</keyword>
<protein>
    <submittedName>
        <fullName evidence="1">Uncharacterized protein</fullName>
    </submittedName>
</protein>
<evidence type="ECO:0000313" key="1">
    <source>
        <dbReference type="EMBL" id="KDN34961.1"/>
    </source>
</evidence>
<dbReference type="AlphaFoldDB" id="A0A066V0H6"/>
<feature type="non-terminal residue" evidence="1">
    <location>
        <position position="467"/>
    </location>
</feature>
<organism evidence="1 2">
    <name type="scientific">Tilletiaria anomala (strain ATCC 24038 / CBS 436.72 / UBC 951)</name>
    <dbReference type="NCBI Taxonomy" id="1037660"/>
    <lineage>
        <taxon>Eukaryota</taxon>
        <taxon>Fungi</taxon>
        <taxon>Dikarya</taxon>
        <taxon>Basidiomycota</taxon>
        <taxon>Ustilaginomycotina</taxon>
        <taxon>Exobasidiomycetes</taxon>
        <taxon>Georgefischeriales</taxon>
        <taxon>Tilletiariaceae</taxon>
        <taxon>Tilletiaria</taxon>
    </lineage>
</organism>
<dbReference type="EMBL" id="JMSN01000248">
    <property type="protein sequence ID" value="KDN34961.1"/>
    <property type="molecule type" value="Genomic_DNA"/>
</dbReference>
<dbReference type="HOGENOM" id="CLU_586045_0_0_1"/>
<gene>
    <name evidence="1" type="ORF">K437DRAFT_271381</name>
</gene>
<evidence type="ECO:0000313" key="2">
    <source>
        <dbReference type="Proteomes" id="UP000027361"/>
    </source>
</evidence>
<sequence>MLSSRKETQHTLPAAEAVATQLTIASNQEKVRCGDLRQAAFWCFGDILHLIRTTSWKAAYEKSSRFSRNQELPYFESIAFDEVINAIEDSLIECIPDQRALIDSGIAIAMAIKEAEDCTAMLQSLANLYGFYNYVHTLVATNGAAAFFASPTSTQKVTSISVAGGAHGHIIVSWPTEFGSNLVEAVQSNVWYLRNESRNPTFAEFVVEHLAYLLLAHGKYTSSLNFRSKVAGAKFLGTVGFRATSQTYPSLTDPGDGHVFGTTRKSEWLQGAIVHVEHLERPGGVPRSSIESYRVPAILDFAKTRLHTAGAMPNTYFTGRALRDSAGSFEQSFIKIVNTTSAACSQAFSLGAAECKIAVDDLSTSQMTAYLKALAGHTMREPHQYLSCAFNLNWPIVEDDALDAGGNIQPPRLIIEPFEIARLGIDTACRAGFDKVTWDGASDSYPSKPVIKQLPFEQWLYLTHVAH</sequence>
<name>A0A066V0H6_TILAU</name>
<dbReference type="GeneID" id="25266261"/>
<dbReference type="OrthoDB" id="2134446at2759"/>